<feature type="transmembrane region" description="Helical" evidence="1">
    <location>
        <begin position="38"/>
        <end position="63"/>
    </location>
</feature>
<sequence length="226" mass="23385">MTPHHLWIAITDFGDSAVLIPLAGVVVMWIAQRHGLRLAVLWGVLLGLDAGVVALTKIAFMGWGIHPPGLDFTGLSGHSALSMLVWPTIGALLAAGQGLAMRRVLTLLGFLLAAAIVMSRLAIDVHTPPEAALGALWGAALALLFLVPLGRATPTRSALAVWLLPLALALPLVLTYGRIFPTNALLETVACALSGRAQPYTRADLPCGRIPGGAALTSSACADSSG</sequence>
<dbReference type="Pfam" id="PF01569">
    <property type="entry name" value="PAP2"/>
    <property type="match status" value="1"/>
</dbReference>
<organism evidence="3 4">
    <name type="scientific">Thiomonas bhubaneswarensis</name>
    <dbReference type="NCBI Taxonomy" id="339866"/>
    <lineage>
        <taxon>Bacteria</taxon>
        <taxon>Pseudomonadati</taxon>
        <taxon>Pseudomonadota</taxon>
        <taxon>Betaproteobacteria</taxon>
        <taxon>Burkholderiales</taxon>
        <taxon>Thiomonas</taxon>
    </lineage>
</organism>
<proteinExistence type="predicted"/>
<dbReference type="RefSeq" id="WP_055451594.1">
    <property type="nucleotide sequence ID" value="NZ_CYHF01000011.1"/>
</dbReference>
<dbReference type="AlphaFoldDB" id="A0A0K6IAF0"/>
<keyword evidence="4" id="KW-1185">Reference proteome</keyword>
<evidence type="ECO:0000313" key="3">
    <source>
        <dbReference type="EMBL" id="CUB00079.1"/>
    </source>
</evidence>
<reference evidence="4" key="1">
    <citation type="submission" date="2015-08" db="EMBL/GenBank/DDBJ databases">
        <authorList>
            <person name="Varghese N."/>
        </authorList>
    </citation>
    <scope>NUCLEOTIDE SEQUENCE [LARGE SCALE GENOMIC DNA]</scope>
    <source>
        <strain evidence="4">DSM 18181</strain>
    </source>
</reference>
<dbReference type="InterPro" id="IPR036938">
    <property type="entry name" value="PAP2/HPO_sf"/>
</dbReference>
<dbReference type="STRING" id="339866.GCA_001418255_02767"/>
<name>A0A0K6IAF0_9BURK</name>
<feature type="transmembrane region" description="Helical" evidence="1">
    <location>
        <begin position="75"/>
        <end position="95"/>
    </location>
</feature>
<evidence type="ECO:0000256" key="1">
    <source>
        <dbReference type="SAM" id="Phobius"/>
    </source>
</evidence>
<protein>
    <recommendedName>
        <fullName evidence="2">Phosphatidic acid phosphatase type 2/haloperoxidase domain-containing protein</fullName>
    </recommendedName>
</protein>
<feature type="transmembrane region" description="Helical" evidence="1">
    <location>
        <begin position="129"/>
        <end position="147"/>
    </location>
</feature>
<gene>
    <name evidence="3" type="ORF">Ga0061069_11145</name>
</gene>
<keyword evidence="1" id="KW-1133">Transmembrane helix</keyword>
<evidence type="ECO:0000259" key="2">
    <source>
        <dbReference type="Pfam" id="PF01569"/>
    </source>
</evidence>
<feature type="transmembrane region" description="Helical" evidence="1">
    <location>
        <begin position="159"/>
        <end position="179"/>
    </location>
</feature>
<dbReference type="Gene3D" id="1.20.144.10">
    <property type="entry name" value="Phosphatidic acid phosphatase type 2/haloperoxidase"/>
    <property type="match status" value="1"/>
</dbReference>
<feature type="transmembrane region" description="Helical" evidence="1">
    <location>
        <begin position="104"/>
        <end position="123"/>
    </location>
</feature>
<evidence type="ECO:0000313" key="4">
    <source>
        <dbReference type="Proteomes" id="UP000183649"/>
    </source>
</evidence>
<feature type="transmembrane region" description="Helical" evidence="1">
    <location>
        <begin position="6"/>
        <end position="31"/>
    </location>
</feature>
<accession>A0A0K6IAF0</accession>
<keyword evidence="1" id="KW-0472">Membrane</keyword>
<feature type="domain" description="Phosphatidic acid phosphatase type 2/haloperoxidase" evidence="2">
    <location>
        <begin position="75"/>
        <end position="146"/>
    </location>
</feature>
<dbReference type="SUPFAM" id="SSF48317">
    <property type="entry name" value="Acid phosphatase/Vanadium-dependent haloperoxidase"/>
    <property type="match status" value="1"/>
</dbReference>
<dbReference type="Proteomes" id="UP000183649">
    <property type="component" value="Unassembled WGS sequence"/>
</dbReference>
<dbReference type="InterPro" id="IPR000326">
    <property type="entry name" value="PAP2/HPO"/>
</dbReference>
<keyword evidence="1" id="KW-0812">Transmembrane</keyword>
<dbReference type="EMBL" id="CYHF01000011">
    <property type="protein sequence ID" value="CUB00079.1"/>
    <property type="molecule type" value="Genomic_DNA"/>
</dbReference>
<dbReference type="OrthoDB" id="8590768at2"/>